<keyword evidence="7 9" id="KW-0539">Nucleus</keyword>
<dbReference type="InterPro" id="IPR021665">
    <property type="entry name" value="Mediator_Med16_N"/>
</dbReference>
<evidence type="ECO:0000259" key="10">
    <source>
        <dbReference type="Pfam" id="PF11635"/>
    </source>
</evidence>
<keyword evidence="5 9" id="KW-0010">Activator</keyword>
<evidence type="ECO:0000256" key="8">
    <source>
        <dbReference type="ARBA" id="ARBA00032015"/>
    </source>
</evidence>
<dbReference type="Pfam" id="PF11635">
    <property type="entry name" value="Med16_N"/>
    <property type="match status" value="1"/>
</dbReference>
<keyword evidence="4 9" id="KW-0805">Transcription regulation</keyword>
<dbReference type="PANTHER" id="PTHR13224:SF6">
    <property type="entry name" value="MEDIATOR OF RNA POLYMERASE II TRANSCRIPTION SUBUNIT 16"/>
    <property type="match status" value="1"/>
</dbReference>
<evidence type="ECO:0000256" key="9">
    <source>
        <dbReference type="RuleBase" id="RU364149"/>
    </source>
</evidence>
<evidence type="ECO:0000256" key="6">
    <source>
        <dbReference type="ARBA" id="ARBA00023163"/>
    </source>
</evidence>
<evidence type="ECO:0000256" key="4">
    <source>
        <dbReference type="ARBA" id="ARBA00023015"/>
    </source>
</evidence>
<gene>
    <name evidence="9" type="primary">MED16</name>
    <name evidence="12" type="ORF">VTL71DRAFT_1914</name>
</gene>
<feature type="domain" description="Mediator complex subunit Med16 N-terminal" evidence="10">
    <location>
        <begin position="141"/>
        <end position="465"/>
    </location>
</feature>
<keyword evidence="13" id="KW-1185">Reference proteome</keyword>
<name>A0ABR4CEA9_9HELO</name>
<comment type="function">
    <text evidence="9">Component of the Mediator complex, a coactivator involved in the regulated transcription of nearly all RNA polymerase II-dependent genes. Mediator functions as a bridge to convey information from gene-specific regulatory proteins to the basal RNA polymerase II transcription machinery. Mediator is recruited to promoters by direct interactions with regulatory proteins and serves as a scaffold for the assembly of a functional preinitiation complex with RNA polymerase II and the general transcription factors.</text>
</comment>
<evidence type="ECO:0000256" key="1">
    <source>
        <dbReference type="ARBA" id="ARBA00004123"/>
    </source>
</evidence>
<proteinExistence type="inferred from homology"/>
<evidence type="ECO:0000256" key="2">
    <source>
        <dbReference type="ARBA" id="ARBA00006543"/>
    </source>
</evidence>
<dbReference type="Pfam" id="PF20719">
    <property type="entry name" value="Med16_C"/>
    <property type="match status" value="1"/>
</dbReference>
<dbReference type="InterPro" id="IPR048339">
    <property type="entry name" value="Mediator_Med16_C"/>
</dbReference>
<protein>
    <recommendedName>
        <fullName evidence="3 9">Mediator of RNA polymerase II transcription subunit 16</fullName>
    </recommendedName>
    <alternativeName>
        <fullName evidence="8 9">Mediator complex subunit 16</fullName>
    </alternativeName>
</protein>
<keyword evidence="6 9" id="KW-0804">Transcription</keyword>
<dbReference type="InterPro" id="IPR048338">
    <property type="entry name" value="Mediator_Med16"/>
</dbReference>
<organism evidence="12 13">
    <name type="scientific">Oculimacula yallundae</name>
    <dbReference type="NCBI Taxonomy" id="86028"/>
    <lineage>
        <taxon>Eukaryota</taxon>
        <taxon>Fungi</taxon>
        <taxon>Dikarya</taxon>
        <taxon>Ascomycota</taxon>
        <taxon>Pezizomycotina</taxon>
        <taxon>Leotiomycetes</taxon>
        <taxon>Helotiales</taxon>
        <taxon>Ploettnerulaceae</taxon>
        <taxon>Oculimacula</taxon>
    </lineage>
</organism>
<comment type="subcellular location">
    <subcellularLocation>
        <location evidence="1 9">Nucleus</location>
    </subcellularLocation>
</comment>
<dbReference type="EMBL" id="JAZHXI010000010">
    <property type="protein sequence ID" value="KAL2067489.1"/>
    <property type="molecule type" value="Genomic_DNA"/>
</dbReference>
<dbReference type="PANTHER" id="PTHR13224">
    <property type="entry name" value="THYROID HORMONE RECEPTOR-ASSOCIATED PROTEIN-RELATED"/>
    <property type="match status" value="1"/>
</dbReference>
<reference evidence="12 13" key="1">
    <citation type="journal article" date="2024" name="Commun. Biol.">
        <title>Comparative genomic analysis of thermophilic fungi reveals convergent evolutionary adaptations and gene losses.</title>
        <authorList>
            <person name="Steindorff A.S."/>
            <person name="Aguilar-Pontes M.V."/>
            <person name="Robinson A.J."/>
            <person name="Andreopoulos B."/>
            <person name="LaButti K."/>
            <person name="Kuo A."/>
            <person name="Mondo S."/>
            <person name="Riley R."/>
            <person name="Otillar R."/>
            <person name="Haridas S."/>
            <person name="Lipzen A."/>
            <person name="Grimwood J."/>
            <person name="Schmutz J."/>
            <person name="Clum A."/>
            <person name="Reid I.D."/>
            <person name="Moisan M.C."/>
            <person name="Butler G."/>
            <person name="Nguyen T.T.M."/>
            <person name="Dewar K."/>
            <person name="Conant G."/>
            <person name="Drula E."/>
            <person name="Henrissat B."/>
            <person name="Hansel C."/>
            <person name="Singer S."/>
            <person name="Hutchinson M.I."/>
            <person name="de Vries R.P."/>
            <person name="Natvig D.O."/>
            <person name="Powell A.J."/>
            <person name="Tsang A."/>
            <person name="Grigoriev I.V."/>
        </authorList>
    </citation>
    <scope>NUCLEOTIDE SEQUENCE [LARGE SCALE GENOMIC DNA]</scope>
    <source>
        <strain evidence="12 13">CBS 494.80</strain>
    </source>
</reference>
<evidence type="ECO:0000256" key="3">
    <source>
        <dbReference type="ARBA" id="ARBA00019614"/>
    </source>
</evidence>
<evidence type="ECO:0000259" key="11">
    <source>
        <dbReference type="Pfam" id="PF20719"/>
    </source>
</evidence>
<comment type="caution">
    <text evidence="12">The sequence shown here is derived from an EMBL/GenBank/DDBJ whole genome shotgun (WGS) entry which is preliminary data.</text>
</comment>
<comment type="similarity">
    <text evidence="2 9">Belongs to the Mediator complex subunit 16 family.</text>
</comment>
<accession>A0ABR4CEA9</accession>
<feature type="domain" description="Mediator complex subunit 16 C-terminal" evidence="11">
    <location>
        <begin position="839"/>
        <end position="945"/>
    </location>
</feature>
<sequence>MPMMMDDEMNMDDLFGDGGGLNLPSRPPSKELHQRLDELRAGGCCQAIAWSKWGSIASVSSNGTALELRHLRCSTEDGTWALSEPTITPNFSSALDGGPLKHISWSPTGSDLAVIDAAGRVTILAIFSALNKPGLSRACQNDPVDDLHGVVGCYWLNQASFPPGRPSILHGPGVKDGKVYRYEVSQVPLLGPCHPVNSKSAFVCVTTNGLLRVLWQQNNNKWCESHTEMESIVSSDELITHAAICSDKGSLLIAFATSTMQLRTVRAVIDWGQVKVEKVQPQALPLNPMIRTKHLAGTSWVPSASLDPMNASYSDSSMVHLSHLEFIPPCTDPQGNFMPATILAVRSSLPSLTSHYNQEVYSTIDRWEIQEPHQRVHSAFEQLSSRRNSTGVNPQPVVYLKKLESTTTNKVVLAIDSMNNGKVIVFAYSDSSVEYRDRMTMLETFNDGNLGRVWHLSQIGFTYPEDEPCLHVAFSPSYCSTVQIRNDGKVKWKQLEYPLGSIGNSMEEPLYSAVVTALSLSCATAVMRNVTYDDLLATANKYATPQFTYDWLTELSRIMKVNLDYAEETHHDVLVRNTTIQLCLCVQNSLGFKGRFKPRTFAGKFSWLVLQLRNIVVLVTMAANLHLPGGPNGNDRTSPLEDPEVIISLAGSVRWVLDLMAWIIDTLTTLPSTLPPNIDLSSTSSLSLPDLLAYLHSTNTVSLHLLLSSPSRGFLTAILRRLQHLDYITRKAINHTQSSPNPQNTPTSLPPALKAAYLQIATVTTTSILKIKTIETLLSSLSSSIKNAYASANPPLSGSPQAEKARNGLEIKMHCGSSFPDAFKGVIVDLFREGGLLASVKEEIEPSKLFFADFEGLEVEEGVELARKKGRGRTMDCFRKTWLVNPAGSGGGGGNGNGEGSGGRQAKWRTCVRCTAVMEDVVSPRHALQWLVMQQRKCPCSGYWYTFAPGEVVNGV</sequence>
<evidence type="ECO:0000313" key="12">
    <source>
        <dbReference type="EMBL" id="KAL2067489.1"/>
    </source>
</evidence>
<evidence type="ECO:0000256" key="7">
    <source>
        <dbReference type="ARBA" id="ARBA00023242"/>
    </source>
</evidence>
<dbReference type="Proteomes" id="UP001595075">
    <property type="component" value="Unassembled WGS sequence"/>
</dbReference>
<evidence type="ECO:0000256" key="5">
    <source>
        <dbReference type="ARBA" id="ARBA00023159"/>
    </source>
</evidence>
<evidence type="ECO:0000313" key="13">
    <source>
        <dbReference type="Proteomes" id="UP001595075"/>
    </source>
</evidence>
<comment type="subunit">
    <text evidence="9">Component of the Mediator complex.</text>
</comment>